<dbReference type="CDD" id="cd07043">
    <property type="entry name" value="STAS_anti-anti-sigma_factors"/>
    <property type="match status" value="1"/>
</dbReference>
<dbReference type="Gene3D" id="3.30.750.24">
    <property type="entry name" value="STAS domain"/>
    <property type="match status" value="1"/>
</dbReference>
<dbReference type="Pfam" id="PF01740">
    <property type="entry name" value="STAS"/>
    <property type="match status" value="1"/>
</dbReference>
<feature type="domain" description="STAS" evidence="1">
    <location>
        <begin position="1"/>
        <end position="110"/>
    </location>
</feature>
<protein>
    <submittedName>
        <fullName evidence="2">Anti-sigma-B factor antagonist</fullName>
    </submittedName>
</protein>
<accession>A0A9W6RS97</accession>
<dbReference type="EMBL" id="BSTJ01000015">
    <property type="protein sequence ID" value="GLY80639.1"/>
    <property type="molecule type" value="Genomic_DNA"/>
</dbReference>
<gene>
    <name evidence="2" type="primary">rsbV</name>
    <name evidence="2" type="ORF">Airi01_089060</name>
</gene>
<dbReference type="InterPro" id="IPR002645">
    <property type="entry name" value="STAS_dom"/>
</dbReference>
<dbReference type="SUPFAM" id="SSF52091">
    <property type="entry name" value="SpoIIaa-like"/>
    <property type="match status" value="1"/>
</dbReference>
<proteinExistence type="predicted"/>
<reference evidence="2" key="1">
    <citation type="submission" date="2023-03" db="EMBL/GenBank/DDBJ databases">
        <title>Actinoallomurus iriomotensis NBRC 103681.</title>
        <authorList>
            <person name="Ichikawa N."/>
            <person name="Sato H."/>
            <person name="Tonouchi N."/>
        </authorList>
    </citation>
    <scope>NUCLEOTIDE SEQUENCE</scope>
    <source>
        <strain evidence="2">NBRC 103681</strain>
    </source>
</reference>
<dbReference type="Proteomes" id="UP001165135">
    <property type="component" value="Unassembled WGS sequence"/>
</dbReference>
<sequence>MDDPRTARPEVTLVTVTGTIDIFTAPRLRESVLARIDVGAVHLLVDLERAVFADPTAAALLIGFWWRVRARGGRLSLAGAPAAIRDVFQAGRISPGVTFHTSVEEALREYRPVGVGAAS</sequence>
<dbReference type="PROSITE" id="PS50801">
    <property type="entry name" value="STAS"/>
    <property type="match status" value="1"/>
</dbReference>
<dbReference type="GO" id="GO:0043856">
    <property type="term" value="F:anti-sigma factor antagonist activity"/>
    <property type="evidence" value="ECO:0007669"/>
    <property type="project" value="TreeGrafter"/>
</dbReference>
<evidence type="ECO:0000313" key="3">
    <source>
        <dbReference type="Proteomes" id="UP001165135"/>
    </source>
</evidence>
<evidence type="ECO:0000259" key="1">
    <source>
        <dbReference type="PROSITE" id="PS50801"/>
    </source>
</evidence>
<organism evidence="2 3">
    <name type="scientific">Actinoallomurus iriomotensis</name>
    <dbReference type="NCBI Taxonomy" id="478107"/>
    <lineage>
        <taxon>Bacteria</taxon>
        <taxon>Bacillati</taxon>
        <taxon>Actinomycetota</taxon>
        <taxon>Actinomycetes</taxon>
        <taxon>Streptosporangiales</taxon>
        <taxon>Thermomonosporaceae</taxon>
        <taxon>Actinoallomurus</taxon>
    </lineage>
</organism>
<name>A0A9W6RS97_9ACTN</name>
<dbReference type="PANTHER" id="PTHR33495">
    <property type="entry name" value="ANTI-SIGMA FACTOR ANTAGONIST TM_1081-RELATED-RELATED"/>
    <property type="match status" value="1"/>
</dbReference>
<dbReference type="InterPro" id="IPR036513">
    <property type="entry name" value="STAS_dom_sf"/>
</dbReference>
<dbReference type="AlphaFoldDB" id="A0A9W6RS97"/>
<evidence type="ECO:0000313" key="2">
    <source>
        <dbReference type="EMBL" id="GLY80639.1"/>
    </source>
</evidence>
<dbReference type="PANTHER" id="PTHR33495:SF2">
    <property type="entry name" value="ANTI-SIGMA FACTOR ANTAGONIST TM_1081-RELATED"/>
    <property type="match status" value="1"/>
</dbReference>
<comment type="caution">
    <text evidence="2">The sequence shown here is derived from an EMBL/GenBank/DDBJ whole genome shotgun (WGS) entry which is preliminary data.</text>
</comment>
<dbReference type="RefSeq" id="WP_285633870.1">
    <property type="nucleotide sequence ID" value="NZ_BSTJ01000015.1"/>
</dbReference>